<dbReference type="EMBL" id="QZJW01000058">
    <property type="protein sequence ID" value="RJO59894.1"/>
    <property type="molecule type" value="Genomic_DNA"/>
</dbReference>
<dbReference type="InterPro" id="IPR010985">
    <property type="entry name" value="Ribbon_hlx_hlx"/>
</dbReference>
<dbReference type="Proteomes" id="UP000285655">
    <property type="component" value="Unassembled WGS sequence"/>
</dbReference>
<sequence>MPKQKEPVKRKQSGVRLHPESIKKLKHLAIDLDKSFNSLIEEAIEDLLKKYHSKK</sequence>
<evidence type="ECO:0000313" key="3">
    <source>
        <dbReference type="Proteomes" id="UP000285655"/>
    </source>
</evidence>
<evidence type="ECO:0000313" key="2">
    <source>
        <dbReference type="EMBL" id="RJO59894.1"/>
    </source>
</evidence>
<dbReference type="AlphaFoldDB" id="A0A419D9W5"/>
<reference evidence="2 3" key="1">
    <citation type="journal article" date="2017" name="ISME J.">
        <title>Energy and carbon metabolisms in a deep terrestrial subsurface fluid microbial community.</title>
        <authorList>
            <person name="Momper L."/>
            <person name="Jungbluth S.P."/>
            <person name="Lee M.D."/>
            <person name="Amend J.P."/>
        </authorList>
    </citation>
    <scope>NUCLEOTIDE SEQUENCE [LARGE SCALE GENOMIC DNA]</scope>
    <source>
        <strain evidence="2">SURF_29</strain>
    </source>
</reference>
<feature type="domain" description="Antitoxin-like ribbon-helix-helix" evidence="1">
    <location>
        <begin position="17"/>
        <end position="54"/>
    </location>
</feature>
<proteinExistence type="predicted"/>
<comment type="caution">
    <text evidence="2">The sequence shown here is derived from an EMBL/GenBank/DDBJ whole genome shotgun (WGS) entry which is preliminary data.</text>
</comment>
<gene>
    <name evidence="2" type="ORF">C4544_07365</name>
</gene>
<dbReference type="GO" id="GO:0006355">
    <property type="term" value="P:regulation of DNA-templated transcription"/>
    <property type="evidence" value="ECO:0007669"/>
    <property type="project" value="InterPro"/>
</dbReference>
<name>A0A419D9W5_9BACT</name>
<dbReference type="SUPFAM" id="SSF47598">
    <property type="entry name" value="Ribbon-helix-helix"/>
    <property type="match status" value="1"/>
</dbReference>
<accession>A0A419D9W5</accession>
<dbReference type="Pfam" id="PF20605">
    <property type="entry name" value="Antitox_RHH"/>
    <property type="match status" value="1"/>
</dbReference>
<organism evidence="2 3">
    <name type="scientific">candidate division WS5 bacterium</name>
    <dbReference type="NCBI Taxonomy" id="2093353"/>
    <lineage>
        <taxon>Bacteria</taxon>
        <taxon>candidate division WS5</taxon>
    </lineage>
</organism>
<evidence type="ECO:0000259" key="1">
    <source>
        <dbReference type="Pfam" id="PF20605"/>
    </source>
</evidence>
<protein>
    <submittedName>
        <fullName evidence="2">Ribbon-helix-helix protein, CopG family</fullName>
    </submittedName>
</protein>
<dbReference type="InterPro" id="IPR046765">
    <property type="entry name" value="Antitox_RHH"/>
</dbReference>